<dbReference type="Pfam" id="PF00528">
    <property type="entry name" value="BPD_transp_1"/>
    <property type="match status" value="1"/>
</dbReference>
<evidence type="ECO:0000256" key="6">
    <source>
        <dbReference type="ARBA" id="ARBA00023136"/>
    </source>
</evidence>
<proteinExistence type="inferred from homology"/>
<keyword evidence="4 7" id="KW-0812">Transmembrane</keyword>
<organism evidence="9 10">
    <name type="scientific">Kineosporia babensis</name>
    <dbReference type="NCBI Taxonomy" id="499548"/>
    <lineage>
        <taxon>Bacteria</taxon>
        <taxon>Bacillati</taxon>
        <taxon>Actinomycetota</taxon>
        <taxon>Actinomycetes</taxon>
        <taxon>Kineosporiales</taxon>
        <taxon>Kineosporiaceae</taxon>
        <taxon>Kineosporia</taxon>
    </lineage>
</organism>
<gene>
    <name evidence="9" type="ORF">LR394_06810</name>
</gene>
<dbReference type="PANTHER" id="PTHR43163">
    <property type="entry name" value="DIPEPTIDE TRANSPORT SYSTEM PERMEASE PROTEIN DPPB-RELATED"/>
    <property type="match status" value="1"/>
</dbReference>
<dbReference type="GO" id="GO:0005886">
    <property type="term" value="C:plasma membrane"/>
    <property type="evidence" value="ECO:0007669"/>
    <property type="project" value="UniProtKB-SubCell"/>
</dbReference>
<feature type="transmembrane region" description="Helical" evidence="7">
    <location>
        <begin position="12"/>
        <end position="30"/>
    </location>
</feature>
<feature type="transmembrane region" description="Helical" evidence="7">
    <location>
        <begin position="227"/>
        <end position="253"/>
    </location>
</feature>
<keyword evidence="5 7" id="KW-1133">Transmembrane helix</keyword>
<dbReference type="InterPro" id="IPR045621">
    <property type="entry name" value="BPD_transp_1_N"/>
</dbReference>
<evidence type="ECO:0000313" key="10">
    <source>
        <dbReference type="Proteomes" id="UP001138997"/>
    </source>
</evidence>
<name>A0A9X1SSH8_9ACTN</name>
<dbReference type="Pfam" id="PF19300">
    <property type="entry name" value="BPD_transp_1_N"/>
    <property type="match status" value="1"/>
</dbReference>
<keyword evidence="6 7" id="KW-0472">Membrane</keyword>
<dbReference type="AlphaFoldDB" id="A0A9X1SSH8"/>
<dbReference type="RefSeq" id="WP_231439619.1">
    <property type="nucleotide sequence ID" value="NZ_JAJOMB010000003.1"/>
</dbReference>
<feature type="transmembrane region" description="Helical" evidence="7">
    <location>
        <begin position="273"/>
        <end position="296"/>
    </location>
</feature>
<dbReference type="InterPro" id="IPR035906">
    <property type="entry name" value="MetI-like_sf"/>
</dbReference>
<protein>
    <submittedName>
        <fullName evidence="9">ABC transporter permease</fullName>
    </submittedName>
</protein>
<reference evidence="9" key="1">
    <citation type="submission" date="2021-11" db="EMBL/GenBank/DDBJ databases">
        <title>Streptomyces corallinus and Kineosporia corallina sp. nov., two new coral-derived marine actinobacteria.</title>
        <authorList>
            <person name="Buangrab K."/>
            <person name="Sutthacheep M."/>
            <person name="Yeemin T."/>
            <person name="Harunari E."/>
            <person name="Igarashi Y."/>
            <person name="Sripreechasak P."/>
            <person name="Kanchanasin P."/>
            <person name="Tanasupawat S."/>
            <person name="Phongsopitanun W."/>
        </authorList>
    </citation>
    <scope>NUCLEOTIDE SEQUENCE</scope>
    <source>
        <strain evidence="9">JCM 31032</strain>
    </source>
</reference>
<evidence type="ECO:0000256" key="1">
    <source>
        <dbReference type="ARBA" id="ARBA00004651"/>
    </source>
</evidence>
<evidence type="ECO:0000256" key="5">
    <source>
        <dbReference type="ARBA" id="ARBA00022989"/>
    </source>
</evidence>
<keyword evidence="3" id="KW-1003">Cell membrane</keyword>
<evidence type="ECO:0000256" key="7">
    <source>
        <dbReference type="RuleBase" id="RU363032"/>
    </source>
</evidence>
<dbReference type="SUPFAM" id="SSF161098">
    <property type="entry name" value="MetI-like"/>
    <property type="match status" value="1"/>
</dbReference>
<feature type="transmembrane region" description="Helical" evidence="7">
    <location>
        <begin position="130"/>
        <end position="155"/>
    </location>
</feature>
<accession>A0A9X1SSH8</accession>
<dbReference type="EMBL" id="JAJOMB010000003">
    <property type="protein sequence ID" value="MCD5310599.1"/>
    <property type="molecule type" value="Genomic_DNA"/>
</dbReference>
<evidence type="ECO:0000313" key="9">
    <source>
        <dbReference type="EMBL" id="MCD5310599.1"/>
    </source>
</evidence>
<keyword evidence="2 7" id="KW-0813">Transport</keyword>
<evidence type="ECO:0000256" key="2">
    <source>
        <dbReference type="ARBA" id="ARBA00022448"/>
    </source>
</evidence>
<feature type="transmembrane region" description="Helical" evidence="7">
    <location>
        <begin position="167"/>
        <end position="188"/>
    </location>
</feature>
<dbReference type="Proteomes" id="UP001138997">
    <property type="component" value="Unassembled WGS sequence"/>
</dbReference>
<feature type="domain" description="ABC transmembrane type-1" evidence="8">
    <location>
        <begin position="95"/>
        <end position="296"/>
    </location>
</feature>
<feature type="transmembrane region" description="Helical" evidence="7">
    <location>
        <begin position="101"/>
        <end position="123"/>
    </location>
</feature>
<dbReference type="GO" id="GO:0055085">
    <property type="term" value="P:transmembrane transport"/>
    <property type="evidence" value="ECO:0007669"/>
    <property type="project" value="InterPro"/>
</dbReference>
<dbReference type="InterPro" id="IPR000515">
    <property type="entry name" value="MetI-like"/>
</dbReference>
<dbReference type="CDD" id="cd06261">
    <property type="entry name" value="TM_PBP2"/>
    <property type="match status" value="1"/>
</dbReference>
<comment type="subcellular location">
    <subcellularLocation>
        <location evidence="1 7">Cell membrane</location>
        <topology evidence="1 7">Multi-pass membrane protein</topology>
    </subcellularLocation>
</comment>
<sequence>MMRYTLTRIGSVIPTVLGAATVAFLLLRLIPGDPARISAGPTATPEQVEHLRVQLGLDRPWWEQYLDFMKNLFTGSLGTSTRSGNSVAAEIGTRLPFTIQLAFWAMLIAIVVGCALGIVGALYRGRAIDFIFSAVSVIGVSAPVFWIGLMMIVLFSVKLGWFPASGAATPASVVLPAVALSLFAIGFISRQTRSAMIDALSMDAVRTARAKGMSGVNVIGKQALRNALVPVITVVGLQFGQMLGGSILTESVFGWPGIGQLLVNSINNRDYPVVQGVVFVVAVLLILVNLATDLLYSAIDPRVRHGN</sequence>
<comment type="similarity">
    <text evidence="7">Belongs to the binding-protein-dependent transport system permease family.</text>
</comment>
<dbReference type="PROSITE" id="PS50928">
    <property type="entry name" value="ABC_TM1"/>
    <property type="match status" value="1"/>
</dbReference>
<evidence type="ECO:0000259" key="8">
    <source>
        <dbReference type="PROSITE" id="PS50928"/>
    </source>
</evidence>
<evidence type="ECO:0000256" key="4">
    <source>
        <dbReference type="ARBA" id="ARBA00022692"/>
    </source>
</evidence>
<evidence type="ECO:0000256" key="3">
    <source>
        <dbReference type="ARBA" id="ARBA00022475"/>
    </source>
</evidence>
<dbReference type="Gene3D" id="1.10.3720.10">
    <property type="entry name" value="MetI-like"/>
    <property type="match status" value="1"/>
</dbReference>
<dbReference type="PANTHER" id="PTHR43163:SF6">
    <property type="entry name" value="DIPEPTIDE TRANSPORT SYSTEM PERMEASE PROTEIN DPPB-RELATED"/>
    <property type="match status" value="1"/>
</dbReference>
<keyword evidence="10" id="KW-1185">Reference proteome</keyword>
<comment type="caution">
    <text evidence="9">The sequence shown here is derived from an EMBL/GenBank/DDBJ whole genome shotgun (WGS) entry which is preliminary data.</text>
</comment>